<proteinExistence type="predicted"/>
<dbReference type="Proteomes" id="UP000828390">
    <property type="component" value="Unassembled WGS sequence"/>
</dbReference>
<protein>
    <submittedName>
        <fullName evidence="1">Uncharacterized protein</fullName>
    </submittedName>
</protein>
<evidence type="ECO:0000313" key="2">
    <source>
        <dbReference type="Proteomes" id="UP000828390"/>
    </source>
</evidence>
<comment type="caution">
    <text evidence="1">The sequence shown here is derived from an EMBL/GenBank/DDBJ whole genome shotgun (WGS) entry which is preliminary data.</text>
</comment>
<dbReference type="AlphaFoldDB" id="A0A9D4MSL7"/>
<name>A0A9D4MSL7_DREPO</name>
<sequence>MKELRSVEVLIQTVTQLGMNLFAFLETDIEENIVFFSEDWMPKKQRGRNCIPIVQSQETRHLETERSMSRNDA</sequence>
<reference evidence="1" key="2">
    <citation type="submission" date="2020-11" db="EMBL/GenBank/DDBJ databases">
        <authorList>
            <person name="McCartney M.A."/>
            <person name="Auch B."/>
            <person name="Kono T."/>
            <person name="Mallez S."/>
            <person name="Becker A."/>
            <person name="Gohl D.M."/>
            <person name="Silverstein K.A.T."/>
            <person name="Koren S."/>
            <person name="Bechman K.B."/>
            <person name="Herman A."/>
            <person name="Abrahante J.E."/>
            <person name="Garbe J."/>
        </authorList>
    </citation>
    <scope>NUCLEOTIDE SEQUENCE</scope>
    <source>
        <strain evidence="1">Duluth1</strain>
        <tissue evidence="1">Whole animal</tissue>
    </source>
</reference>
<organism evidence="1 2">
    <name type="scientific">Dreissena polymorpha</name>
    <name type="common">Zebra mussel</name>
    <name type="synonym">Mytilus polymorpha</name>
    <dbReference type="NCBI Taxonomy" id="45954"/>
    <lineage>
        <taxon>Eukaryota</taxon>
        <taxon>Metazoa</taxon>
        <taxon>Spiralia</taxon>
        <taxon>Lophotrochozoa</taxon>
        <taxon>Mollusca</taxon>
        <taxon>Bivalvia</taxon>
        <taxon>Autobranchia</taxon>
        <taxon>Heteroconchia</taxon>
        <taxon>Euheterodonta</taxon>
        <taxon>Imparidentia</taxon>
        <taxon>Neoheterodontei</taxon>
        <taxon>Myida</taxon>
        <taxon>Dreissenoidea</taxon>
        <taxon>Dreissenidae</taxon>
        <taxon>Dreissena</taxon>
    </lineage>
</organism>
<evidence type="ECO:0000313" key="1">
    <source>
        <dbReference type="EMBL" id="KAH3881470.1"/>
    </source>
</evidence>
<dbReference type="EMBL" id="JAIWYP010000001">
    <property type="protein sequence ID" value="KAH3881470.1"/>
    <property type="molecule type" value="Genomic_DNA"/>
</dbReference>
<keyword evidence="2" id="KW-1185">Reference proteome</keyword>
<reference evidence="1" key="1">
    <citation type="journal article" date="2019" name="bioRxiv">
        <title>The Genome of the Zebra Mussel, Dreissena polymorpha: A Resource for Invasive Species Research.</title>
        <authorList>
            <person name="McCartney M.A."/>
            <person name="Auch B."/>
            <person name="Kono T."/>
            <person name="Mallez S."/>
            <person name="Zhang Y."/>
            <person name="Obille A."/>
            <person name="Becker A."/>
            <person name="Abrahante J.E."/>
            <person name="Garbe J."/>
            <person name="Badalamenti J.P."/>
            <person name="Herman A."/>
            <person name="Mangelson H."/>
            <person name="Liachko I."/>
            <person name="Sullivan S."/>
            <person name="Sone E.D."/>
            <person name="Koren S."/>
            <person name="Silverstein K.A.T."/>
            <person name="Beckman K.B."/>
            <person name="Gohl D.M."/>
        </authorList>
    </citation>
    <scope>NUCLEOTIDE SEQUENCE</scope>
    <source>
        <strain evidence="1">Duluth1</strain>
        <tissue evidence="1">Whole animal</tissue>
    </source>
</reference>
<gene>
    <name evidence="1" type="ORF">DPMN_005396</name>
</gene>
<accession>A0A9D4MSL7</accession>